<proteinExistence type="predicted"/>
<organism evidence="1 2">
    <name type="scientific">Acetobacter persici</name>
    <dbReference type="NCBI Taxonomy" id="1076596"/>
    <lineage>
        <taxon>Bacteria</taxon>
        <taxon>Pseudomonadati</taxon>
        <taxon>Pseudomonadota</taxon>
        <taxon>Alphaproteobacteria</taxon>
        <taxon>Acetobacterales</taxon>
        <taxon>Acetobacteraceae</taxon>
        <taxon>Acetobacter</taxon>
    </lineage>
</organism>
<dbReference type="EMBL" id="CP014688">
    <property type="protein sequence ID" value="AQT06248.1"/>
    <property type="molecule type" value="Genomic_DNA"/>
</dbReference>
<dbReference type="AlphaFoldDB" id="A0A1U9LIL7"/>
<protein>
    <submittedName>
        <fullName evidence="1">Uncharacterized protein</fullName>
    </submittedName>
</protein>
<dbReference type="KEGG" id="aper:A0U91_14570"/>
<geneLocation type="plasmid" evidence="2">
    <name>pac1084_1</name>
</geneLocation>
<name>A0A1U9LIL7_9PROT</name>
<evidence type="ECO:0000313" key="2">
    <source>
        <dbReference type="Proteomes" id="UP000189055"/>
    </source>
</evidence>
<dbReference type="Proteomes" id="UP000189055">
    <property type="component" value="Plasmid pAC1084_1"/>
</dbReference>
<keyword evidence="1" id="KW-0614">Plasmid</keyword>
<reference evidence="1 2" key="1">
    <citation type="submission" date="2016-03" db="EMBL/GenBank/DDBJ databases">
        <title>Acetic acid bacteria sequencing.</title>
        <authorList>
            <person name="Brandt J."/>
            <person name="Jakob F."/>
            <person name="Vogel R.F."/>
        </authorList>
    </citation>
    <scope>NUCLEOTIDE SEQUENCE [LARGE SCALE GENOMIC DNA]</scope>
    <source>
        <strain evidence="1 2">TMW2.1084</strain>
        <plasmid evidence="2">pac1084_1</plasmid>
    </source>
</reference>
<accession>A0A1U9LIL7</accession>
<gene>
    <name evidence="1" type="ORF">A0U91_14570</name>
</gene>
<sequence>MTTYSHPALEMTTHGLSDILFEPARDILESLWESYRFENDLPDCDRPSTNMCVLTSLTLLKHLQQNGYSGWYVDGGSPETGSGFRPSDGEDLEWHVWITDGKIIVDLTADQFSDHIPSVLITVAGDRRYATTVRSREELPELLKLEPDGQEAVDEWAIAIDECLAPPRVSLQEDFSPVA</sequence>
<evidence type="ECO:0000313" key="1">
    <source>
        <dbReference type="EMBL" id="AQT06248.1"/>
    </source>
</evidence>
<dbReference type="RefSeq" id="WP_077931882.1">
    <property type="nucleotide sequence ID" value="NZ_CP014688.1"/>
</dbReference>